<dbReference type="NCBIfam" id="TIGR01509">
    <property type="entry name" value="HAD-SF-IA-v3"/>
    <property type="match status" value="1"/>
</dbReference>
<dbReference type="InterPro" id="IPR050155">
    <property type="entry name" value="HAD-like_hydrolase_sf"/>
</dbReference>
<dbReference type="PRINTS" id="PR00413">
    <property type="entry name" value="HADHALOGNASE"/>
</dbReference>
<accession>A0A7Y0L2Q5</accession>
<comment type="caution">
    <text evidence="1">The sequence shown here is derived from an EMBL/GenBank/DDBJ whole genome shotgun (WGS) entry which is preliminary data.</text>
</comment>
<dbReference type="Proteomes" id="UP000533476">
    <property type="component" value="Unassembled WGS sequence"/>
</dbReference>
<keyword evidence="2" id="KW-1185">Reference proteome</keyword>
<dbReference type="InterPro" id="IPR023198">
    <property type="entry name" value="PGP-like_dom2"/>
</dbReference>
<organism evidence="1 2">
    <name type="scientific">Sulfobacillus harzensis</name>
    <dbReference type="NCBI Taxonomy" id="2729629"/>
    <lineage>
        <taxon>Bacteria</taxon>
        <taxon>Bacillati</taxon>
        <taxon>Bacillota</taxon>
        <taxon>Clostridia</taxon>
        <taxon>Eubacteriales</taxon>
        <taxon>Clostridiales Family XVII. Incertae Sedis</taxon>
        <taxon>Sulfobacillus</taxon>
    </lineage>
</organism>
<dbReference type="InterPro" id="IPR006439">
    <property type="entry name" value="HAD-SF_hydro_IA"/>
</dbReference>
<dbReference type="Gene3D" id="1.10.150.240">
    <property type="entry name" value="Putative phosphatase, domain 2"/>
    <property type="match status" value="1"/>
</dbReference>
<gene>
    <name evidence="1" type="ORF">HIJ39_07045</name>
</gene>
<sequence>MRRAWGVWQFLFDFDGTILDTTDLILKSFAHTFETGLGESISREELLVHFGRPLAEQFRIMRPALSDAEIERLVAIYREHNEITHDELVSIVPGADAGLRRLKALGFPLGIVTSKRLNMTEQGLKGAGLFDLFDVIVHMDSTPNHKPHPEPVQHALKIMGGAPERAAYVGDSPYDMAAGRAAGVRTLGLIYNTFSEPVLREAGADVIAHDWEQVVETLLGWAKSNQ</sequence>
<dbReference type="SFLD" id="SFLDS00003">
    <property type="entry name" value="Haloacid_Dehalogenase"/>
    <property type="match status" value="1"/>
</dbReference>
<dbReference type="GO" id="GO:0008967">
    <property type="term" value="F:phosphoglycolate phosphatase activity"/>
    <property type="evidence" value="ECO:0007669"/>
    <property type="project" value="TreeGrafter"/>
</dbReference>
<keyword evidence="1" id="KW-0378">Hydrolase</keyword>
<protein>
    <submittedName>
        <fullName evidence="1">HAD-IA family hydrolase</fullName>
    </submittedName>
</protein>
<dbReference type="InterPro" id="IPR036412">
    <property type="entry name" value="HAD-like_sf"/>
</dbReference>
<dbReference type="InterPro" id="IPR023214">
    <property type="entry name" value="HAD_sf"/>
</dbReference>
<dbReference type="SFLD" id="SFLDG01135">
    <property type="entry name" value="C1.5.6:_HAD__Beta-PGM__Phospha"/>
    <property type="match status" value="1"/>
</dbReference>
<dbReference type="GO" id="GO:0006281">
    <property type="term" value="P:DNA repair"/>
    <property type="evidence" value="ECO:0007669"/>
    <property type="project" value="TreeGrafter"/>
</dbReference>
<dbReference type="Pfam" id="PF13419">
    <property type="entry name" value="HAD_2"/>
    <property type="match status" value="1"/>
</dbReference>
<evidence type="ECO:0000313" key="1">
    <source>
        <dbReference type="EMBL" id="NMP22105.1"/>
    </source>
</evidence>
<dbReference type="SFLD" id="SFLDG01129">
    <property type="entry name" value="C1.5:_HAD__Beta-PGM__Phosphata"/>
    <property type="match status" value="1"/>
</dbReference>
<reference evidence="1 2" key="1">
    <citation type="submission" date="2020-04" db="EMBL/GenBank/DDBJ databases">
        <authorList>
            <person name="Zhang R."/>
            <person name="Schippers A."/>
        </authorList>
    </citation>
    <scope>NUCLEOTIDE SEQUENCE [LARGE SCALE GENOMIC DNA]</scope>
    <source>
        <strain evidence="1 2">DSM 109850</strain>
    </source>
</reference>
<dbReference type="PANTHER" id="PTHR43434">
    <property type="entry name" value="PHOSPHOGLYCOLATE PHOSPHATASE"/>
    <property type="match status" value="1"/>
</dbReference>
<dbReference type="NCBIfam" id="TIGR01549">
    <property type="entry name" value="HAD-SF-IA-v1"/>
    <property type="match status" value="1"/>
</dbReference>
<evidence type="ECO:0000313" key="2">
    <source>
        <dbReference type="Proteomes" id="UP000533476"/>
    </source>
</evidence>
<dbReference type="AlphaFoldDB" id="A0A7Y0L2Q5"/>
<dbReference type="EMBL" id="JABBVZ010000017">
    <property type="protein sequence ID" value="NMP22105.1"/>
    <property type="molecule type" value="Genomic_DNA"/>
</dbReference>
<proteinExistence type="predicted"/>
<dbReference type="GO" id="GO:0005829">
    <property type="term" value="C:cytosol"/>
    <property type="evidence" value="ECO:0007669"/>
    <property type="project" value="TreeGrafter"/>
</dbReference>
<dbReference type="SUPFAM" id="SSF56784">
    <property type="entry name" value="HAD-like"/>
    <property type="match status" value="1"/>
</dbReference>
<name>A0A7Y0L2Q5_9FIRM</name>
<dbReference type="InterPro" id="IPR041492">
    <property type="entry name" value="HAD_2"/>
</dbReference>
<dbReference type="Gene3D" id="3.40.50.1000">
    <property type="entry name" value="HAD superfamily/HAD-like"/>
    <property type="match status" value="1"/>
</dbReference>
<dbReference type="PANTHER" id="PTHR43434:SF26">
    <property type="entry name" value="PYROPHOSPHATASE PPAX"/>
    <property type="match status" value="1"/>
</dbReference>